<sequence length="24" mass="2697">MVEHHVKPKPTKPYVPTQDPPAEA</sequence>
<evidence type="ECO:0000256" key="1">
    <source>
        <dbReference type="SAM" id="MobiDB-lite"/>
    </source>
</evidence>
<name>A0A834TN20_9FABA</name>
<reference evidence="2" key="1">
    <citation type="submission" date="2020-09" db="EMBL/GenBank/DDBJ databases">
        <title>Genome-Enabled Discovery of Anthraquinone Biosynthesis in Senna tora.</title>
        <authorList>
            <person name="Kang S.-H."/>
            <person name="Pandey R.P."/>
            <person name="Lee C.-M."/>
            <person name="Sim J.-S."/>
            <person name="Jeong J.-T."/>
            <person name="Choi B.-S."/>
            <person name="Jung M."/>
            <person name="Ginzburg D."/>
            <person name="Zhao K."/>
            <person name="Won S.Y."/>
            <person name="Oh T.-J."/>
            <person name="Yu Y."/>
            <person name="Kim N.-H."/>
            <person name="Lee O.R."/>
            <person name="Lee T.-H."/>
            <person name="Bashyal P."/>
            <person name="Kim T.-S."/>
            <person name="Lee W.-H."/>
            <person name="Kawkins C."/>
            <person name="Kim C.-K."/>
            <person name="Kim J.S."/>
            <person name="Ahn B.O."/>
            <person name="Rhee S.Y."/>
            <person name="Sohng J.K."/>
        </authorList>
    </citation>
    <scope>NUCLEOTIDE SEQUENCE</scope>
    <source>
        <tissue evidence="2">Leaf</tissue>
    </source>
</reference>
<evidence type="ECO:0000313" key="3">
    <source>
        <dbReference type="Proteomes" id="UP000634136"/>
    </source>
</evidence>
<organism evidence="2 3">
    <name type="scientific">Senna tora</name>
    <dbReference type="NCBI Taxonomy" id="362788"/>
    <lineage>
        <taxon>Eukaryota</taxon>
        <taxon>Viridiplantae</taxon>
        <taxon>Streptophyta</taxon>
        <taxon>Embryophyta</taxon>
        <taxon>Tracheophyta</taxon>
        <taxon>Spermatophyta</taxon>
        <taxon>Magnoliopsida</taxon>
        <taxon>eudicotyledons</taxon>
        <taxon>Gunneridae</taxon>
        <taxon>Pentapetalae</taxon>
        <taxon>rosids</taxon>
        <taxon>fabids</taxon>
        <taxon>Fabales</taxon>
        <taxon>Fabaceae</taxon>
        <taxon>Caesalpinioideae</taxon>
        <taxon>Cassia clade</taxon>
        <taxon>Senna</taxon>
    </lineage>
</organism>
<accession>A0A834TN20</accession>
<comment type="caution">
    <text evidence="2">The sequence shown here is derived from an EMBL/GenBank/DDBJ whole genome shotgun (WGS) entry which is preliminary data.</text>
</comment>
<feature type="compositionally biased region" description="Basic residues" evidence="1">
    <location>
        <begin position="1"/>
        <end position="10"/>
    </location>
</feature>
<dbReference type="EMBL" id="JAAIUW010000007">
    <property type="protein sequence ID" value="KAF7823931.1"/>
    <property type="molecule type" value="Genomic_DNA"/>
</dbReference>
<keyword evidence="3" id="KW-1185">Reference proteome</keyword>
<feature type="region of interest" description="Disordered" evidence="1">
    <location>
        <begin position="1"/>
        <end position="24"/>
    </location>
</feature>
<proteinExistence type="predicted"/>
<protein>
    <submittedName>
        <fullName evidence="2">Uncharacterized protein</fullName>
    </submittedName>
</protein>
<dbReference type="Proteomes" id="UP000634136">
    <property type="component" value="Unassembled WGS sequence"/>
</dbReference>
<evidence type="ECO:0000313" key="2">
    <source>
        <dbReference type="EMBL" id="KAF7823931.1"/>
    </source>
</evidence>
<gene>
    <name evidence="2" type="ORF">G2W53_022075</name>
</gene>
<dbReference type="AlphaFoldDB" id="A0A834TN20"/>